<gene>
    <name evidence="10" type="ORF">Q760_12735</name>
</gene>
<evidence type="ECO:0000256" key="4">
    <source>
        <dbReference type="ARBA" id="ARBA00022823"/>
    </source>
</evidence>
<keyword evidence="11" id="KW-1185">Reference proteome</keyword>
<dbReference type="CDD" id="cd06849">
    <property type="entry name" value="lipoyl_domain"/>
    <property type="match status" value="1"/>
</dbReference>
<dbReference type="FunFam" id="3.30.559.10:FF:000007">
    <property type="entry name" value="Dihydrolipoamide acetyltransferase component of pyruvate dehydrogenase complex"/>
    <property type="match status" value="1"/>
</dbReference>
<reference evidence="10 11" key="1">
    <citation type="submission" date="2013-10" db="EMBL/GenBank/DDBJ databases">
        <authorList>
            <person name="Wang G."/>
            <person name="Zhuang W."/>
        </authorList>
    </citation>
    <scope>NUCLEOTIDE SEQUENCE [LARGE SCALE GENOMIC DNA]</scope>
    <source>
        <strain evidence="10 11">DSM 20118</strain>
    </source>
</reference>
<keyword evidence="3 6" id="KW-0808">Transferase</keyword>
<dbReference type="PANTHER" id="PTHR43178:SF5">
    <property type="entry name" value="LIPOAMIDE ACYLTRANSFERASE COMPONENT OF BRANCHED-CHAIN ALPHA-KETO ACID DEHYDROGENASE COMPLEX, MITOCHONDRIAL"/>
    <property type="match status" value="1"/>
</dbReference>
<dbReference type="SUPFAM" id="SSF51230">
    <property type="entry name" value="Single hybrid motif"/>
    <property type="match status" value="1"/>
</dbReference>
<dbReference type="AlphaFoldDB" id="A0A0A0B8T2"/>
<dbReference type="PROSITE" id="PS51826">
    <property type="entry name" value="PSBD"/>
    <property type="match status" value="1"/>
</dbReference>
<dbReference type="InterPro" id="IPR004167">
    <property type="entry name" value="PSBD"/>
</dbReference>
<dbReference type="Pfam" id="PF00364">
    <property type="entry name" value="Biotin_lipoyl"/>
    <property type="match status" value="1"/>
</dbReference>
<dbReference type="Gene3D" id="4.10.320.10">
    <property type="entry name" value="E3-binding domain"/>
    <property type="match status" value="1"/>
</dbReference>
<dbReference type="InterPro" id="IPR036625">
    <property type="entry name" value="E3-bd_dom_sf"/>
</dbReference>
<dbReference type="PROSITE" id="PS50968">
    <property type="entry name" value="BIOTINYL_LIPOYL"/>
    <property type="match status" value="1"/>
</dbReference>
<dbReference type="InterPro" id="IPR023213">
    <property type="entry name" value="CAT-like_dom_sf"/>
</dbReference>
<feature type="domain" description="Lipoyl-binding" evidence="8">
    <location>
        <begin position="3"/>
        <end position="78"/>
    </location>
</feature>
<dbReference type="InterPro" id="IPR011053">
    <property type="entry name" value="Single_hybrid_motif"/>
</dbReference>
<dbReference type="PROSITE" id="PS00189">
    <property type="entry name" value="LIPOYL"/>
    <property type="match status" value="1"/>
</dbReference>
<evidence type="ECO:0000256" key="5">
    <source>
        <dbReference type="ARBA" id="ARBA00023315"/>
    </source>
</evidence>
<comment type="similarity">
    <text evidence="2 6">Belongs to the 2-oxoacid dehydrogenase family.</text>
</comment>
<evidence type="ECO:0000256" key="7">
    <source>
        <dbReference type="SAM" id="MobiDB-lite"/>
    </source>
</evidence>
<keyword evidence="4 6" id="KW-0450">Lipoyl</keyword>
<evidence type="ECO:0000313" key="10">
    <source>
        <dbReference type="EMBL" id="KGM02557.1"/>
    </source>
</evidence>
<comment type="caution">
    <text evidence="10">The sequence shown here is derived from an EMBL/GenBank/DDBJ whole genome shotgun (WGS) entry which is preliminary data.</text>
</comment>
<dbReference type="Gene3D" id="2.40.50.100">
    <property type="match status" value="1"/>
</dbReference>
<feature type="domain" description="Peripheral subunit-binding (PSBD)" evidence="9">
    <location>
        <begin position="204"/>
        <end position="241"/>
    </location>
</feature>
<dbReference type="Pfam" id="PF02817">
    <property type="entry name" value="E3_binding"/>
    <property type="match status" value="1"/>
</dbReference>
<dbReference type="InterPro" id="IPR050743">
    <property type="entry name" value="2-oxoacid_DH_E2_comp"/>
</dbReference>
<feature type="region of interest" description="Disordered" evidence="7">
    <location>
        <begin position="241"/>
        <end position="285"/>
    </location>
</feature>
<dbReference type="OrthoDB" id="9805770at2"/>
<dbReference type="GO" id="GO:0005737">
    <property type="term" value="C:cytoplasm"/>
    <property type="evidence" value="ECO:0007669"/>
    <property type="project" value="TreeGrafter"/>
</dbReference>
<organism evidence="10 11">
    <name type="scientific">Cellulomonas cellasea DSM 20118</name>
    <dbReference type="NCBI Taxonomy" id="1408250"/>
    <lineage>
        <taxon>Bacteria</taxon>
        <taxon>Bacillati</taxon>
        <taxon>Actinomycetota</taxon>
        <taxon>Actinomycetes</taxon>
        <taxon>Micrococcales</taxon>
        <taxon>Cellulomonadaceae</taxon>
        <taxon>Cellulomonas</taxon>
    </lineage>
</organism>
<evidence type="ECO:0000313" key="11">
    <source>
        <dbReference type="Proteomes" id="UP000029833"/>
    </source>
</evidence>
<dbReference type="InterPro" id="IPR003016">
    <property type="entry name" value="2-oxoA_DH_lipoyl-BS"/>
</dbReference>
<evidence type="ECO:0000256" key="3">
    <source>
        <dbReference type="ARBA" id="ARBA00022679"/>
    </source>
</evidence>
<name>A0A0A0B8T2_9CELL</name>
<dbReference type="STRING" id="1408250.Q760_12735"/>
<evidence type="ECO:0000259" key="9">
    <source>
        <dbReference type="PROSITE" id="PS51826"/>
    </source>
</evidence>
<dbReference type="SUPFAM" id="SSF52777">
    <property type="entry name" value="CoA-dependent acyltransferases"/>
    <property type="match status" value="1"/>
</dbReference>
<protein>
    <recommendedName>
        <fullName evidence="6">Dihydrolipoamide acetyltransferase component of pyruvate dehydrogenase complex</fullName>
        <ecNumber evidence="6">2.3.1.-</ecNumber>
    </recommendedName>
</protein>
<keyword evidence="5 6" id="KW-0012">Acyltransferase</keyword>
<dbReference type="InterPro" id="IPR000089">
    <property type="entry name" value="Biotin_lipoyl"/>
</dbReference>
<accession>A0A0A0B8T2</accession>
<dbReference type="PANTHER" id="PTHR43178">
    <property type="entry name" value="DIHYDROLIPOAMIDE ACETYLTRANSFERASE COMPONENT OF PYRUVATE DEHYDROGENASE COMPLEX"/>
    <property type="match status" value="1"/>
</dbReference>
<dbReference type="InterPro" id="IPR001078">
    <property type="entry name" value="2-oxoacid_DH_actylTfrase"/>
</dbReference>
<sequence length="508" mass="51475">MAVEEFAMPDLGEGLTEAELVSWEVAEGDTVALNQVIAEVETAKAAVQLPSPYAGVVARLLVEPGTTVLVGSPILAVDTAPAGVEGTLSAHGAGASSAAAGAALGAATASAPATAERLPTTANGASSSAADAGAPSPVVARTSVLVGYGPTVGTTDRPRRRPRTLRPGAPGPHTGRAPADPAPTDHAGTGGRTARPVGTPERPRTYPPVRKLAHELGVDLTGVVGTGPDGVITRDDVLARAHPDGGSAQAGSPTDAAQAPAASATLVASVTSQGSPREERTPVTGVRRRTAAAMVASAFTAPQATVFLTVDVTPTLELLDDLRRDRALAGHRLTLLTVVAKAVTIAVARTPEVNSRWDEAAGEIVRPRYVNLGIAAATPRGLLVPNVKDADGLHLDALADALAHLTEQARAGTTPPADLVGGTITITNVGVFGIDAGTPILNPGESAILAVGAVRRRPWEHRDRIALRSVVTLAVTFDHRVVDGEQAARFVSDVGAVLANPGSVLAMV</sequence>
<evidence type="ECO:0000256" key="2">
    <source>
        <dbReference type="ARBA" id="ARBA00007317"/>
    </source>
</evidence>
<evidence type="ECO:0000256" key="6">
    <source>
        <dbReference type="RuleBase" id="RU003423"/>
    </source>
</evidence>
<feature type="region of interest" description="Disordered" evidence="7">
    <location>
        <begin position="145"/>
        <end position="205"/>
    </location>
</feature>
<feature type="compositionally biased region" description="Low complexity" evidence="7">
    <location>
        <begin position="250"/>
        <end position="273"/>
    </location>
</feature>
<proteinExistence type="inferred from homology"/>
<dbReference type="Proteomes" id="UP000029833">
    <property type="component" value="Unassembled WGS sequence"/>
</dbReference>
<dbReference type="EC" id="2.3.1.-" evidence="6"/>
<dbReference type="GO" id="GO:0016407">
    <property type="term" value="F:acetyltransferase activity"/>
    <property type="evidence" value="ECO:0007669"/>
    <property type="project" value="TreeGrafter"/>
</dbReference>
<comment type="cofactor">
    <cofactor evidence="1 6">
        <name>(R)-lipoate</name>
        <dbReference type="ChEBI" id="CHEBI:83088"/>
    </cofactor>
</comment>
<dbReference type="SUPFAM" id="SSF47005">
    <property type="entry name" value="Peripheral subunit-binding domain of 2-oxo acid dehydrogenase complex"/>
    <property type="match status" value="1"/>
</dbReference>
<dbReference type="Pfam" id="PF00198">
    <property type="entry name" value="2-oxoacid_dh"/>
    <property type="match status" value="1"/>
</dbReference>
<evidence type="ECO:0000256" key="1">
    <source>
        <dbReference type="ARBA" id="ARBA00001938"/>
    </source>
</evidence>
<dbReference type="RefSeq" id="WP_034628399.1">
    <property type="nucleotide sequence ID" value="NZ_AXNT01000043.1"/>
</dbReference>
<dbReference type="Gene3D" id="3.30.559.10">
    <property type="entry name" value="Chloramphenicol acetyltransferase-like domain"/>
    <property type="match status" value="1"/>
</dbReference>
<dbReference type="EMBL" id="AXNT01000043">
    <property type="protein sequence ID" value="KGM02557.1"/>
    <property type="molecule type" value="Genomic_DNA"/>
</dbReference>
<evidence type="ECO:0000259" key="8">
    <source>
        <dbReference type="PROSITE" id="PS50968"/>
    </source>
</evidence>
<dbReference type="GO" id="GO:0031405">
    <property type="term" value="F:lipoic acid binding"/>
    <property type="evidence" value="ECO:0007669"/>
    <property type="project" value="TreeGrafter"/>
</dbReference>